<dbReference type="Gene3D" id="1.10.10.60">
    <property type="entry name" value="Homeodomain-like"/>
    <property type="match status" value="2"/>
</dbReference>
<dbReference type="InterPro" id="IPR000270">
    <property type="entry name" value="PB1_dom"/>
</dbReference>
<feature type="region of interest" description="Disordered" evidence="2">
    <location>
        <begin position="32"/>
        <end position="58"/>
    </location>
</feature>
<dbReference type="PaxDb" id="55529-EKX54824"/>
<reference evidence="5 7" key="1">
    <citation type="journal article" date="2012" name="Nature">
        <title>Algal genomes reveal evolutionary mosaicism and the fate of nucleomorphs.</title>
        <authorList>
            <consortium name="DOE Joint Genome Institute"/>
            <person name="Curtis B.A."/>
            <person name="Tanifuji G."/>
            <person name="Burki F."/>
            <person name="Gruber A."/>
            <person name="Irimia M."/>
            <person name="Maruyama S."/>
            <person name="Arias M.C."/>
            <person name="Ball S.G."/>
            <person name="Gile G.H."/>
            <person name="Hirakawa Y."/>
            <person name="Hopkins J.F."/>
            <person name="Kuo A."/>
            <person name="Rensing S.A."/>
            <person name="Schmutz J."/>
            <person name="Symeonidi A."/>
            <person name="Elias M."/>
            <person name="Eveleigh R.J."/>
            <person name="Herman E.K."/>
            <person name="Klute M.J."/>
            <person name="Nakayama T."/>
            <person name="Obornik M."/>
            <person name="Reyes-Prieto A."/>
            <person name="Armbrust E.V."/>
            <person name="Aves S.J."/>
            <person name="Beiko R.G."/>
            <person name="Coutinho P."/>
            <person name="Dacks J.B."/>
            <person name="Durnford D.G."/>
            <person name="Fast N.M."/>
            <person name="Green B.R."/>
            <person name="Grisdale C.J."/>
            <person name="Hempel F."/>
            <person name="Henrissat B."/>
            <person name="Hoppner M.P."/>
            <person name="Ishida K."/>
            <person name="Kim E."/>
            <person name="Koreny L."/>
            <person name="Kroth P.G."/>
            <person name="Liu Y."/>
            <person name="Malik S.B."/>
            <person name="Maier U.G."/>
            <person name="McRose D."/>
            <person name="Mock T."/>
            <person name="Neilson J.A."/>
            <person name="Onodera N.T."/>
            <person name="Poole A.M."/>
            <person name="Pritham E.J."/>
            <person name="Richards T.A."/>
            <person name="Rocap G."/>
            <person name="Roy S.W."/>
            <person name="Sarai C."/>
            <person name="Schaack S."/>
            <person name="Shirato S."/>
            <person name="Slamovits C.H."/>
            <person name="Spencer D.F."/>
            <person name="Suzuki S."/>
            <person name="Worden A.Z."/>
            <person name="Zauner S."/>
            <person name="Barry K."/>
            <person name="Bell C."/>
            <person name="Bharti A.K."/>
            <person name="Crow J.A."/>
            <person name="Grimwood J."/>
            <person name="Kramer R."/>
            <person name="Lindquist E."/>
            <person name="Lucas S."/>
            <person name="Salamov A."/>
            <person name="McFadden G.I."/>
            <person name="Lane C.E."/>
            <person name="Keeling P.J."/>
            <person name="Gray M.W."/>
            <person name="Grigoriev I.V."/>
            <person name="Archibald J.M."/>
        </authorList>
    </citation>
    <scope>NUCLEOTIDE SEQUENCE</scope>
    <source>
        <strain evidence="5 7">CCMP2712</strain>
    </source>
</reference>
<dbReference type="CDD" id="cd00093">
    <property type="entry name" value="HTH_XRE"/>
    <property type="match status" value="1"/>
</dbReference>
<keyword evidence="1" id="KW-0238">DNA-binding</keyword>
<dbReference type="KEGG" id="gtt:GUITHDRAFT_99474"/>
<keyword evidence="7" id="KW-1185">Reference proteome</keyword>
<dbReference type="GO" id="GO:0003677">
    <property type="term" value="F:DNA binding"/>
    <property type="evidence" value="ECO:0007669"/>
    <property type="project" value="UniProtKB-KW"/>
</dbReference>
<reference evidence="7" key="2">
    <citation type="submission" date="2012-11" db="EMBL/GenBank/DDBJ databases">
        <authorList>
            <person name="Kuo A."/>
            <person name="Curtis B.A."/>
            <person name="Tanifuji G."/>
            <person name="Burki F."/>
            <person name="Gruber A."/>
            <person name="Irimia M."/>
            <person name="Maruyama S."/>
            <person name="Arias M.C."/>
            <person name="Ball S.G."/>
            <person name="Gile G.H."/>
            <person name="Hirakawa Y."/>
            <person name="Hopkins J.F."/>
            <person name="Rensing S.A."/>
            <person name="Schmutz J."/>
            <person name="Symeonidi A."/>
            <person name="Elias M."/>
            <person name="Eveleigh R.J."/>
            <person name="Herman E.K."/>
            <person name="Klute M.J."/>
            <person name="Nakayama T."/>
            <person name="Obornik M."/>
            <person name="Reyes-Prieto A."/>
            <person name="Armbrust E.V."/>
            <person name="Aves S.J."/>
            <person name="Beiko R.G."/>
            <person name="Coutinho P."/>
            <person name="Dacks J.B."/>
            <person name="Durnford D.G."/>
            <person name="Fast N.M."/>
            <person name="Green B.R."/>
            <person name="Grisdale C."/>
            <person name="Hempe F."/>
            <person name="Henrissat B."/>
            <person name="Hoppner M.P."/>
            <person name="Ishida K.-I."/>
            <person name="Kim E."/>
            <person name="Koreny L."/>
            <person name="Kroth P.G."/>
            <person name="Liu Y."/>
            <person name="Malik S.-B."/>
            <person name="Maier U.G."/>
            <person name="McRose D."/>
            <person name="Mock T."/>
            <person name="Neilson J.A."/>
            <person name="Onodera N.T."/>
            <person name="Poole A.M."/>
            <person name="Pritham E.J."/>
            <person name="Richards T.A."/>
            <person name="Rocap G."/>
            <person name="Roy S.W."/>
            <person name="Sarai C."/>
            <person name="Schaack S."/>
            <person name="Shirato S."/>
            <person name="Slamovits C.H."/>
            <person name="Spencer D.F."/>
            <person name="Suzuki S."/>
            <person name="Worden A.Z."/>
            <person name="Zauner S."/>
            <person name="Barry K."/>
            <person name="Bell C."/>
            <person name="Bharti A.K."/>
            <person name="Crow J.A."/>
            <person name="Grimwood J."/>
            <person name="Kramer R."/>
            <person name="Lindquist E."/>
            <person name="Lucas S."/>
            <person name="Salamov A."/>
            <person name="McFadden G.I."/>
            <person name="Lane C.E."/>
            <person name="Keeling P.J."/>
            <person name="Gray M.W."/>
            <person name="Grigoriev I.V."/>
            <person name="Archibald J.M."/>
        </authorList>
    </citation>
    <scope>NUCLEOTIDE SEQUENCE</scope>
    <source>
        <strain evidence="7">CCMP2712</strain>
    </source>
</reference>
<dbReference type="SMART" id="SM00666">
    <property type="entry name" value="PB1"/>
    <property type="match status" value="1"/>
</dbReference>
<dbReference type="RefSeq" id="XP_005841804.1">
    <property type="nucleotide sequence ID" value="XM_005841747.1"/>
</dbReference>
<dbReference type="InterPro" id="IPR053793">
    <property type="entry name" value="PB1-like"/>
</dbReference>
<name>L1K2L0_GUITC</name>
<gene>
    <name evidence="5" type="ORF">GUITHDRAFT_99474</name>
</gene>
<dbReference type="PROSITE" id="PS51745">
    <property type="entry name" value="PB1"/>
    <property type="match status" value="1"/>
</dbReference>
<dbReference type="GeneID" id="17311420"/>
<feature type="compositionally biased region" description="Polar residues" evidence="2">
    <location>
        <begin position="45"/>
        <end position="55"/>
    </location>
</feature>
<evidence type="ECO:0000259" key="3">
    <source>
        <dbReference type="PROSITE" id="PS51253"/>
    </source>
</evidence>
<feature type="compositionally biased region" description="Acidic residues" evidence="2">
    <location>
        <begin position="34"/>
        <end position="44"/>
    </location>
</feature>
<dbReference type="AlphaFoldDB" id="L1K2L0"/>
<dbReference type="CDD" id="cd05992">
    <property type="entry name" value="PB1"/>
    <property type="match status" value="1"/>
</dbReference>
<feature type="domain" description="HTH CENPB-type" evidence="3">
    <location>
        <begin position="141"/>
        <end position="210"/>
    </location>
</feature>
<protein>
    <recommendedName>
        <fullName evidence="8">HTH CENPB-type domain-containing protein</fullName>
    </recommendedName>
</protein>
<dbReference type="SMART" id="SM00674">
    <property type="entry name" value="CENPB"/>
    <property type="match status" value="1"/>
</dbReference>
<dbReference type="OrthoDB" id="9909311at2759"/>
<dbReference type="Proteomes" id="UP000011087">
    <property type="component" value="Unassembled WGS sequence"/>
</dbReference>
<dbReference type="Pfam" id="PF00564">
    <property type="entry name" value="PB1"/>
    <property type="match status" value="1"/>
</dbReference>
<evidence type="ECO:0000259" key="4">
    <source>
        <dbReference type="PROSITE" id="PS51745"/>
    </source>
</evidence>
<dbReference type="SUPFAM" id="SSF46689">
    <property type="entry name" value="Homeodomain-like"/>
    <property type="match status" value="1"/>
</dbReference>
<proteinExistence type="predicted"/>
<dbReference type="Pfam" id="PF03221">
    <property type="entry name" value="HTH_Tnp_Tc5"/>
    <property type="match status" value="1"/>
</dbReference>
<sequence>MNKYDPLPVPCGLGNFQPSLQYATPVAQRPCVQDDAENVSETDSNESASNDNGNVSRRARVWTTAERLQHRKACMNKNKLTLGEKMEIIKRHTSTNPAIFMTQAQLATMFGKSRSAISKILKAENVSKLKQISDTGVHAGIKRYSPAQKHLELEKRIHQYIVEAGLGLGCRAQICKCAAEVATEMGMTDFKATHGWYSRFIKRHGLSKPSKEGRLNIESSSVASTPLETLAHTHVMPNSDVLPRSCNPAKSRELKFKVSLTQPGKQAVFRRLKWNFEFDHFGNPVQGYEMIMTGLRNAYREELLGVPTSALQLSYVDEDGDNILISSDSELGMLLQDKSQSAGIRLYLHALSLFDQPPIVPAIANPQPSHAVPPSFLNMYLQGFKLQQERLLVSNT</sequence>
<accession>L1K2L0</accession>
<dbReference type="SUPFAM" id="SSF54277">
    <property type="entry name" value="CAD &amp; PB1 domains"/>
    <property type="match status" value="1"/>
</dbReference>
<dbReference type="InterPro" id="IPR001387">
    <property type="entry name" value="Cro/C1-type_HTH"/>
</dbReference>
<evidence type="ECO:0000256" key="2">
    <source>
        <dbReference type="SAM" id="MobiDB-lite"/>
    </source>
</evidence>
<feature type="domain" description="PB1" evidence="4">
    <location>
        <begin position="253"/>
        <end position="351"/>
    </location>
</feature>
<dbReference type="EnsemblProtists" id="EKX54824">
    <property type="protein sequence ID" value="EKX54824"/>
    <property type="gene ID" value="GUITHDRAFT_99474"/>
</dbReference>
<dbReference type="EMBL" id="JH992966">
    <property type="protein sequence ID" value="EKX54824.1"/>
    <property type="molecule type" value="Genomic_DNA"/>
</dbReference>
<dbReference type="PROSITE" id="PS51253">
    <property type="entry name" value="HTH_CENPB"/>
    <property type="match status" value="1"/>
</dbReference>
<evidence type="ECO:0000313" key="5">
    <source>
        <dbReference type="EMBL" id="EKX54824.1"/>
    </source>
</evidence>
<evidence type="ECO:0008006" key="8">
    <source>
        <dbReference type="Google" id="ProtNLM"/>
    </source>
</evidence>
<reference evidence="6" key="3">
    <citation type="submission" date="2016-03" db="UniProtKB">
        <authorList>
            <consortium name="EnsemblProtists"/>
        </authorList>
    </citation>
    <scope>IDENTIFICATION</scope>
</reference>
<dbReference type="InterPro" id="IPR006600">
    <property type="entry name" value="HTH_CenpB_DNA-bd_dom"/>
</dbReference>
<evidence type="ECO:0000256" key="1">
    <source>
        <dbReference type="ARBA" id="ARBA00023125"/>
    </source>
</evidence>
<evidence type="ECO:0000313" key="6">
    <source>
        <dbReference type="EnsemblProtists" id="EKX54824"/>
    </source>
</evidence>
<organism evidence="5">
    <name type="scientific">Guillardia theta (strain CCMP2712)</name>
    <name type="common">Cryptophyte</name>
    <dbReference type="NCBI Taxonomy" id="905079"/>
    <lineage>
        <taxon>Eukaryota</taxon>
        <taxon>Cryptophyceae</taxon>
        <taxon>Pyrenomonadales</taxon>
        <taxon>Geminigeraceae</taxon>
        <taxon>Guillardia</taxon>
    </lineage>
</organism>
<evidence type="ECO:0000313" key="7">
    <source>
        <dbReference type="Proteomes" id="UP000011087"/>
    </source>
</evidence>
<dbReference type="HOGENOM" id="CLU_710679_0_0_1"/>
<dbReference type="InterPro" id="IPR009057">
    <property type="entry name" value="Homeodomain-like_sf"/>
</dbReference>
<dbReference type="Gene3D" id="3.10.20.90">
    <property type="entry name" value="Phosphatidylinositol 3-kinase Catalytic Subunit, Chain A, domain 1"/>
    <property type="match status" value="1"/>
</dbReference>